<dbReference type="SUPFAM" id="SSF52540">
    <property type="entry name" value="P-loop containing nucleoside triphosphate hydrolases"/>
    <property type="match status" value="1"/>
</dbReference>
<feature type="compositionally biased region" description="Low complexity" evidence="1">
    <location>
        <begin position="57"/>
        <end position="72"/>
    </location>
</feature>
<feature type="region of interest" description="Disordered" evidence="1">
    <location>
        <begin position="50"/>
        <end position="107"/>
    </location>
</feature>
<sequence>MARAEWAGVTAPLDRLLAVLRAAGVRLTPAEVAEALWLAARVDVAGRAPAPRPVPAEPGGVPGEPAELRLPVPDQPRPPEDPPPEPAAAVPSPTGEQVTFEPVPGRPLRVRTAEALPHSGRTMHALRPLKRRRLSGRRVTIDEEATARQVAERGLWTPVWRPALERWLHLTLVLDHTSVGGVWDRLGRELRTLLERLGAFRTVRVARLGPAARRSPLSLADRPGDHLLLVLSDCVGESWWDGEMSRLIAHWARRAPVAILQPLPERLWSRTGLDPLPGRLRSPRAGAPATAYTFASTLRRRGLPAGGLPVPVLEIEPRWLGTWARLVAGRAPGGIDAVVTPAGAAPRHRPVPRPGPEPPAEQRVRDFRAGASAPAYDLARYLSVAKPLNLAVMRLLQSVMVPESRPAHLAEVLYGGLLRPSSPDGAAADDQHFEFLPGVRHELRDTLAASDPERVRAEVSRYLGEHPERTGALFTALASLPGEGRPVPGAPEPFAGVSADLLRRLIGGTGSGAAPARGDRAHLTVLQLNTVPAAGAPLPGAAPDLVVVTGGLARRATPAEYRAVRAELDELRSRLRLPAGRIVVVPGLSDVNAGRCQAYFLDREADGLEPVPPYWPKWEPFAALASRLPGATGFQEHQPWQLYTIPALRTVVAALNSTVPVSHLPGERRGGLGPAQIAWFADRMRDYAGRGWLRVGVVHHDPAGLDRFADQLAPHLDVVLHGQPGGVREAGLSGVPAVGAGDRARVVELRPGVLRVSDGGRAESHAYGDHWWLVEDGAPPPSRAADDPADPARADLLARVARAYRARHPGVPLVERRWTGSPDGYLLVAPDGGRHCIGVFDDEPSTGVVEDFRDTVARREQAGRDATLVCRTPPAPALRRWARARGVRVLGFADFQLGDDVREFAARQVERLGDDPEYAPGGYVPPNDLDDLLRERGPATVWGAPGTGKTFLLRELARRWHATGDPVVPILVDLWHDDWHAPLDQLVAVKLIRGGVREVNPGHIRYLLGEGRYVLLCDRLDERLDLWRAWSRDPSGPVRLIVAGRDAGLLDAALPPERARRIRLDGFGPRRIHDFLTRRLGAERARARLELIGRSGGLSAMAGNPRMLSLLADVDDRLLRSATSGAALYPGLIRAWLDRAGSSQELWRAVGTLARRLWESGESALGADADAEVLARLAGPLLVRDPQNRFRFADHVVLEWLVAREIAGRLDRGPLSASLRLLLARQMSPLMAQFVGDLAGHDRARAWAEAVLSDPDSPGRIRAAARLVLAHLA</sequence>
<keyword evidence="4" id="KW-1185">Reference proteome</keyword>
<evidence type="ECO:0000313" key="3">
    <source>
        <dbReference type="EMBL" id="GIF03717.1"/>
    </source>
</evidence>
<dbReference type="Gene3D" id="3.60.21.10">
    <property type="match status" value="1"/>
</dbReference>
<dbReference type="EMBL" id="BOMW01000012">
    <property type="protein sequence ID" value="GIF03717.1"/>
    <property type="molecule type" value="Genomic_DNA"/>
</dbReference>
<dbReference type="Pfam" id="PF22739">
    <property type="entry name" value="NA-iREase3"/>
    <property type="match status" value="1"/>
</dbReference>
<dbReference type="InterPro" id="IPR027417">
    <property type="entry name" value="P-loop_NTPase"/>
</dbReference>
<protein>
    <recommendedName>
        <fullName evidence="2">NACHT-associated inactive Restriction Endonuclease 2 sensor domain-containing protein</fullName>
    </recommendedName>
</protein>
<comment type="caution">
    <text evidence="3">The sequence shown here is derived from an EMBL/GenBank/DDBJ whole genome shotgun (WGS) entry which is preliminary data.</text>
</comment>
<proteinExistence type="predicted"/>
<dbReference type="RefSeq" id="WP_203677408.1">
    <property type="nucleotide sequence ID" value="NZ_BOMW01000012.1"/>
</dbReference>
<evidence type="ECO:0000256" key="1">
    <source>
        <dbReference type="SAM" id="MobiDB-lite"/>
    </source>
</evidence>
<reference evidence="3" key="1">
    <citation type="submission" date="2021-01" db="EMBL/GenBank/DDBJ databases">
        <title>Whole genome shotgun sequence of Actinoplanes siamensis NBRC 109076.</title>
        <authorList>
            <person name="Komaki H."/>
            <person name="Tamura T."/>
        </authorList>
    </citation>
    <scope>NUCLEOTIDE SEQUENCE</scope>
    <source>
        <strain evidence="3">NBRC 109076</strain>
    </source>
</reference>
<dbReference type="AlphaFoldDB" id="A0A919N3K3"/>
<dbReference type="InterPro" id="IPR029052">
    <property type="entry name" value="Metallo-depent_PP-like"/>
</dbReference>
<dbReference type="Proteomes" id="UP000629619">
    <property type="component" value="Unassembled WGS sequence"/>
</dbReference>
<gene>
    <name evidence="3" type="ORF">Asi03nite_12550</name>
</gene>
<dbReference type="NCBIfam" id="NF041121">
    <property type="entry name" value="SAV_2336_NTERM"/>
    <property type="match status" value="1"/>
</dbReference>
<feature type="region of interest" description="Disordered" evidence="1">
    <location>
        <begin position="342"/>
        <end position="361"/>
    </location>
</feature>
<organism evidence="3 4">
    <name type="scientific">Actinoplanes siamensis</name>
    <dbReference type="NCBI Taxonomy" id="1223317"/>
    <lineage>
        <taxon>Bacteria</taxon>
        <taxon>Bacillati</taxon>
        <taxon>Actinomycetota</taxon>
        <taxon>Actinomycetes</taxon>
        <taxon>Micromonosporales</taxon>
        <taxon>Micromonosporaceae</taxon>
        <taxon>Actinoplanes</taxon>
    </lineage>
</organism>
<accession>A0A919N3K3</accession>
<feature type="domain" description="NACHT-associated inactive Restriction Endonuclease 2 sensor" evidence="2">
    <location>
        <begin position="794"/>
        <end position="898"/>
    </location>
</feature>
<evidence type="ECO:0000259" key="2">
    <source>
        <dbReference type="Pfam" id="PF22739"/>
    </source>
</evidence>
<name>A0A919N3K3_9ACTN</name>
<dbReference type="InterPro" id="IPR054571">
    <property type="entry name" value="NA-iREase3_dom"/>
</dbReference>
<dbReference type="SUPFAM" id="SSF56300">
    <property type="entry name" value="Metallo-dependent phosphatases"/>
    <property type="match status" value="1"/>
</dbReference>
<evidence type="ECO:0000313" key="4">
    <source>
        <dbReference type="Proteomes" id="UP000629619"/>
    </source>
</evidence>
<dbReference type="InterPro" id="IPR047738">
    <property type="entry name" value="SAV_2336-like_N"/>
</dbReference>